<dbReference type="Proteomes" id="UP000046393">
    <property type="component" value="Unplaced"/>
</dbReference>
<evidence type="ECO:0000313" key="2">
    <source>
        <dbReference type="WBParaSite" id="SMUV_0001021501-mRNA-1"/>
    </source>
</evidence>
<reference evidence="2" key="1">
    <citation type="submission" date="2017-02" db="UniProtKB">
        <authorList>
            <consortium name="WormBaseParasite"/>
        </authorList>
    </citation>
    <scope>IDENTIFICATION</scope>
</reference>
<dbReference type="AlphaFoldDB" id="A0A0N5AZ11"/>
<evidence type="ECO:0000313" key="1">
    <source>
        <dbReference type="Proteomes" id="UP000046393"/>
    </source>
</evidence>
<proteinExistence type="predicted"/>
<sequence length="138" mass="15477">MKGEEHALDEQRLQRPERCKVECKVYPEICFWKVLKEVGKEDIGEEKFWLGSLPPSPLIVLFECQSLSALSLVAELKSDRSSKYLYSGYMSGLKKLLHSNKTLFDACPNSVKSSYDLSGISLIGFTFGLYVLATASQS</sequence>
<keyword evidence="1" id="KW-1185">Reference proteome</keyword>
<organism evidence="1 2">
    <name type="scientific">Syphacia muris</name>
    <dbReference type="NCBI Taxonomy" id="451379"/>
    <lineage>
        <taxon>Eukaryota</taxon>
        <taxon>Metazoa</taxon>
        <taxon>Ecdysozoa</taxon>
        <taxon>Nematoda</taxon>
        <taxon>Chromadorea</taxon>
        <taxon>Rhabditida</taxon>
        <taxon>Spirurina</taxon>
        <taxon>Oxyuridomorpha</taxon>
        <taxon>Oxyuroidea</taxon>
        <taxon>Oxyuridae</taxon>
        <taxon>Syphacia</taxon>
    </lineage>
</organism>
<protein>
    <submittedName>
        <fullName evidence="2">Transmembrane protein</fullName>
    </submittedName>
</protein>
<dbReference type="WBParaSite" id="SMUV_0001021501-mRNA-1">
    <property type="protein sequence ID" value="SMUV_0001021501-mRNA-1"/>
    <property type="gene ID" value="SMUV_0001021501"/>
</dbReference>
<name>A0A0N5AZ11_9BILA</name>
<accession>A0A0N5AZ11</accession>